<keyword evidence="1" id="KW-0233">DNA recombination</keyword>
<dbReference type="GO" id="GO:0006310">
    <property type="term" value="P:DNA recombination"/>
    <property type="evidence" value="ECO:0007669"/>
    <property type="project" value="UniProtKB-KW"/>
</dbReference>
<feature type="domain" description="Tyr recombinase" evidence="3">
    <location>
        <begin position="1"/>
        <end position="131"/>
    </location>
</feature>
<protein>
    <recommendedName>
        <fullName evidence="3">Tyr recombinase domain-containing protein</fullName>
    </recommendedName>
</protein>
<feature type="compositionally biased region" description="Pro residues" evidence="2">
    <location>
        <begin position="42"/>
        <end position="54"/>
    </location>
</feature>
<gene>
    <name evidence="4" type="ORF">FCI23_40100</name>
</gene>
<dbReference type="InterPro" id="IPR013762">
    <property type="entry name" value="Integrase-like_cat_sf"/>
</dbReference>
<evidence type="ECO:0000259" key="3">
    <source>
        <dbReference type="PROSITE" id="PS51898"/>
    </source>
</evidence>
<feature type="region of interest" description="Disordered" evidence="2">
    <location>
        <begin position="1"/>
        <end position="69"/>
    </location>
</feature>
<name>A0A4U0RZ48_9ACTN</name>
<dbReference type="SUPFAM" id="SSF56349">
    <property type="entry name" value="DNA breaking-rejoining enzymes"/>
    <property type="match status" value="1"/>
</dbReference>
<dbReference type="Gene3D" id="1.10.443.10">
    <property type="entry name" value="Intergrase catalytic core"/>
    <property type="match status" value="1"/>
</dbReference>
<dbReference type="Pfam" id="PF00589">
    <property type="entry name" value="Phage_integrase"/>
    <property type="match status" value="1"/>
</dbReference>
<feature type="compositionally biased region" description="Polar residues" evidence="2">
    <location>
        <begin position="1"/>
        <end position="11"/>
    </location>
</feature>
<dbReference type="InterPro" id="IPR011010">
    <property type="entry name" value="DNA_brk_join_enz"/>
</dbReference>
<organism evidence="4 5">
    <name type="scientific">Actinacidiphila oryziradicis</name>
    <dbReference type="NCBI Taxonomy" id="2571141"/>
    <lineage>
        <taxon>Bacteria</taxon>
        <taxon>Bacillati</taxon>
        <taxon>Actinomycetota</taxon>
        <taxon>Actinomycetes</taxon>
        <taxon>Kitasatosporales</taxon>
        <taxon>Streptomycetaceae</taxon>
        <taxon>Actinacidiphila</taxon>
    </lineage>
</organism>
<proteinExistence type="predicted"/>
<evidence type="ECO:0000313" key="5">
    <source>
        <dbReference type="Proteomes" id="UP000305778"/>
    </source>
</evidence>
<dbReference type="GO" id="GO:0015074">
    <property type="term" value="P:DNA integration"/>
    <property type="evidence" value="ECO:0007669"/>
    <property type="project" value="InterPro"/>
</dbReference>
<evidence type="ECO:0000313" key="4">
    <source>
        <dbReference type="EMBL" id="TKA01694.1"/>
    </source>
</evidence>
<dbReference type="PROSITE" id="PS51898">
    <property type="entry name" value="TYR_RECOMBINASE"/>
    <property type="match status" value="1"/>
</dbReference>
<dbReference type="GO" id="GO:0003677">
    <property type="term" value="F:DNA binding"/>
    <property type="evidence" value="ECO:0007669"/>
    <property type="project" value="InterPro"/>
</dbReference>
<dbReference type="EMBL" id="SUMC01000070">
    <property type="protein sequence ID" value="TKA01694.1"/>
    <property type="molecule type" value="Genomic_DNA"/>
</dbReference>
<accession>A0A4U0RZ48</accession>
<keyword evidence="5" id="KW-1185">Reference proteome</keyword>
<evidence type="ECO:0000256" key="1">
    <source>
        <dbReference type="ARBA" id="ARBA00023172"/>
    </source>
</evidence>
<dbReference type="AlphaFoldDB" id="A0A4U0RZ48"/>
<dbReference type="OrthoDB" id="3175606at2"/>
<dbReference type="InterPro" id="IPR002104">
    <property type="entry name" value="Integrase_catalytic"/>
</dbReference>
<comment type="caution">
    <text evidence="4">The sequence shown here is derived from an EMBL/GenBank/DDBJ whole genome shotgun (WGS) entry which is preliminary data.</text>
</comment>
<sequence>MPYSTSQSFDSPTRPCATLSPDSADLPKLGRPVTPCHRRTPAPGPCSRPAPGPGRPCRRRFCRPDGRPLRPQRVLDRFRHLSEEAGVPRITVHELRHLAATLTITVGVPLTVVSKMLRHSTLSRPRTFTGT</sequence>
<dbReference type="Proteomes" id="UP000305778">
    <property type="component" value="Unassembled WGS sequence"/>
</dbReference>
<reference evidence="4 5" key="1">
    <citation type="submission" date="2019-04" db="EMBL/GenBank/DDBJ databases">
        <title>Streptomyces oryziradicis sp. nov., a novel actinomycete isolated from rhizosphere soil of rice (Oryza sativa L.).</title>
        <authorList>
            <person name="Li C."/>
        </authorList>
    </citation>
    <scope>NUCLEOTIDE SEQUENCE [LARGE SCALE GENOMIC DNA]</scope>
    <source>
        <strain evidence="4 5">NEAU-C40</strain>
    </source>
</reference>
<evidence type="ECO:0000256" key="2">
    <source>
        <dbReference type="SAM" id="MobiDB-lite"/>
    </source>
</evidence>